<dbReference type="InterPro" id="IPR043733">
    <property type="entry name" value="DUF5677"/>
</dbReference>
<dbReference type="Proteomes" id="UP000199445">
    <property type="component" value="Unassembled WGS sequence"/>
</dbReference>
<dbReference type="OrthoDB" id="7069263at2"/>
<evidence type="ECO:0000313" key="1">
    <source>
        <dbReference type="EMBL" id="SFK01870.1"/>
    </source>
</evidence>
<name>A0A1I3W349_9GAMM</name>
<dbReference type="Pfam" id="PF18928">
    <property type="entry name" value="DUF5677"/>
    <property type="match status" value="1"/>
</dbReference>
<reference evidence="1 2" key="1">
    <citation type="submission" date="2016-10" db="EMBL/GenBank/DDBJ databases">
        <authorList>
            <person name="de Groot N.N."/>
        </authorList>
    </citation>
    <scope>NUCLEOTIDE SEQUENCE [LARGE SCALE GENOMIC DNA]</scope>
    <source>
        <strain evidence="1 2">IBRC-M 10445</strain>
    </source>
</reference>
<gene>
    <name evidence="1" type="ORF">SAMN05216429_1095</name>
</gene>
<organism evidence="1 2">
    <name type="scientific">Marinobacter persicus</name>
    <dbReference type="NCBI Taxonomy" id="930118"/>
    <lineage>
        <taxon>Bacteria</taxon>
        <taxon>Pseudomonadati</taxon>
        <taxon>Pseudomonadota</taxon>
        <taxon>Gammaproteobacteria</taxon>
        <taxon>Pseudomonadales</taxon>
        <taxon>Marinobacteraceae</taxon>
        <taxon>Marinobacter</taxon>
    </lineage>
</organism>
<dbReference type="AlphaFoldDB" id="A0A1I3W349"/>
<evidence type="ECO:0000313" key="2">
    <source>
        <dbReference type="Proteomes" id="UP000199445"/>
    </source>
</evidence>
<sequence>MTPHEKVDQINKFAYDHLMAQEVLAKGEREERYSLSLVYWKKFLINCKVISSLVAEGYHDEALTIQRLSMEHLFNMFALVTQENFVQELKNNTEASIPKALNCLNKDLSKDGGGLLTQENSQALTKALEKNENEPVCHLGYSVYNAAQASELWSFYNSIYRTLSVSYSHSTILSAIKPPGNEEVENMLDNAISFMEIAKAFVDKEFA</sequence>
<keyword evidence="2" id="KW-1185">Reference proteome</keyword>
<protein>
    <submittedName>
        <fullName evidence="1">Uncharacterized protein</fullName>
    </submittedName>
</protein>
<accession>A0A1I3W349</accession>
<dbReference type="RefSeq" id="WP_091705374.1">
    <property type="nucleotide sequence ID" value="NZ_BMYN01000005.1"/>
</dbReference>
<dbReference type="EMBL" id="FOSC01000009">
    <property type="protein sequence ID" value="SFK01870.1"/>
    <property type="molecule type" value="Genomic_DNA"/>
</dbReference>
<proteinExistence type="predicted"/>